<dbReference type="EMBL" id="LFXA01000004">
    <property type="protein sequence ID" value="KNB53080.1"/>
    <property type="molecule type" value="Genomic_DNA"/>
</dbReference>
<organism evidence="5 6">
    <name type="scientific">Streptomyces caatingaensis</name>
    <dbReference type="NCBI Taxonomy" id="1678637"/>
    <lineage>
        <taxon>Bacteria</taxon>
        <taxon>Bacillati</taxon>
        <taxon>Actinomycetota</taxon>
        <taxon>Actinomycetes</taxon>
        <taxon>Kitasatosporales</taxon>
        <taxon>Streptomycetaceae</taxon>
        <taxon>Streptomyces</taxon>
    </lineage>
</organism>
<proteinExistence type="predicted"/>
<evidence type="ECO:0000256" key="2">
    <source>
        <dbReference type="ARBA" id="ARBA00023002"/>
    </source>
</evidence>
<comment type="caution">
    <text evidence="5">The sequence shown here is derived from an EMBL/GenBank/DDBJ whole genome shotgun (WGS) entry which is preliminary data.</text>
</comment>
<gene>
    <name evidence="5" type="ORF">AC230_09155</name>
</gene>
<evidence type="ECO:0000313" key="5">
    <source>
        <dbReference type="EMBL" id="KNB53080.1"/>
    </source>
</evidence>
<dbReference type="AlphaFoldDB" id="A0A0K9XI70"/>
<evidence type="ECO:0000259" key="4">
    <source>
        <dbReference type="Pfam" id="PF07992"/>
    </source>
</evidence>
<dbReference type="OrthoDB" id="9786503at2"/>
<dbReference type="PRINTS" id="PR00368">
    <property type="entry name" value="FADPNR"/>
</dbReference>
<dbReference type="PATRIC" id="fig|1678637.3.peg.1980"/>
<reference evidence="6" key="1">
    <citation type="submission" date="2015-07" db="EMBL/GenBank/DDBJ databases">
        <title>Draft genome sequence of Streptomyces sp. CMAA 1322, a bacterium isolated from Caatinga biome, from dry forest semiarid of Brazil.</title>
        <authorList>
            <person name="Santos S.N."/>
            <person name="Gacesa R."/>
            <person name="Taketani R.G."/>
            <person name="Long P.F."/>
            <person name="Melo I.S."/>
        </authorList>
    </citation>
    <scope>NUCLEOTIDE SEQUENCE [LARGE SCALE GENOMIC DNA]</scope>
    <source>
        <strain evidence="6">CMAA 1322</strain>
    </source>
</reference>
<dbReference type="Pfam" id="PF07992">
    <property type="entry name" value="Pyr_redox_2"/>
    <property type="match status" value="1"/>
</dbReference>
<keyword evidence="1" id="KW-0285">Flavoprotein</keyword>
<protein>
    <submittedName>
        <fullName evidence="5">Thioredoxin reductase</fullName>
    </submittedName>
</protein>
<dbReference type="GO" id="GO:0004791">
    <property type="term" value="F:thioredoxin-disulfide reductase (NADPH) activity"/>
    <property type="evidence" value="ECO:0007669"/>
    <property type="project" value="UniProtKB-EC"/>
</dbReference>
<dbReference type="PANTHER" id="PTHR48105">
    <property type="entry name" value="THIOREDOXIN REDUCTASE 1-RELATED-RELATED"/>
    <property type="match status" value="1"/>
</dbReference>
<dbReference type="InterPro" id="IPR023753">
    <property type="entry name" value="FAD/NAD-binding_dom"/>
</dbReference>
<dbReference type="SUPFAM" id="SSF51905">
    <property type="entry name" value="FAD/NAD(P)-binding domain"/>
    <property type="match status" value="1"/>
</dbReference>
<accession>A0A0K9XI70</accession>
<dbReference type="Proteomes" id="UP000037288">
    <property type="component" value="Unassembled WGS sequence"/>
</dbReference>
<keyword evidence="2" id="KW-0560">Oxidoreductase</keyword>
<evidence type="ECO:0000313" key="6">
    <source>
        <dbReference type="Proteomes" id="UP000037288"/>
    </source>
</evidence>
<feature type="domain" description="FAD/NAD(P)-binding" evidence="4">
    <location>
        <begin position="6"/>
        <end position="282"/>
    </location>
</feature>
<dbReference type="PRINTS" id="PR00469">
    <property type="entry name" value="PNDRDTASEII"/>
</dbReference>
<keyword evidence="6" id="KW-1185">Reference proteome</keyword>
<sequence length="315" mass="33931">MSKDIYDAVVVGGGAAGLNTALLLGRSRRRVAVIDGGKPRNAPAAQMMGYLSRDGMSPAALLEVGRKEVAGYGVDLLDAQAENVEKDGEEFTVQLAGGVALRARHVVVATGLRDELPEIPGVRERWGRDLLHCPYCHGYEVRDRSFGVLGTHPNAVNHALLLRQWSDDVVFFPHTMEITDEDREKLAARRIRIADGEIKWLVVEDDTLRGVELSEGRVVPREAVFVFPRMVPNDALLTGLGCAKDDMGWVVTDGVGRTSVPGVWAVGNVADPRAQVITAAGQGSAAGFALNHDLLAGDVARDVAAYREPAEPIVR</sequence>
<name>A0A0K9XI70_9ACTN</name>
<dbReference type="RefSeq" id="WP_049715856.1">
    <property type="nucleotide sequence ID" value="NZ_LFXA01000004.1"/>
</dbReference>
<dbReference type="Gene3D" id="3.50.50.60">
    <property type="entry name" value="FAD/NAD(P)-binding domain"/>
    <property type="match status" value="2"/>
</dbReference>
<dbReference type="STRING" id="1678637.AC230_09155"/>
<evidence type="ECO:0000256" key="3">
    <source>
        <dbReference type="ARBA" id="ARBA00048132"/>
    </source>
</evidence>
<dbReference type="InterPro" id="IPR050097">
    <property type="entry name" value="Ferredoxin-NADP_redctase_2"/>
</dbReference>
<dbReference type="InterPro" id="IPR036188">
    <property type="entry name" value="FAD/NAD-bd_sf"/>
</dbReference>
<evidence type="ECO:0000256" key="1">
    <source>
        <dbReference type="ARBA" id="ARBA00022630"/>
    </source>
</evidence>
<comment type="catalytic activity">
    <reaction evidence="3">
        <text>[thioredoxin]-dithiol + NADP(+) = [thioredoxin]-disulfide + NADPH + H(+)</text>
        <dbReference type="Rhea" id="RHEA:20345"/>
        <dbReference type="Rhea" id="RHEA-COMP:10698"/>
        <dbReference type="Rhea" id="RHEA-COMP:10700"/>
        <dbReference type="ChEBI" id="CHEBI:15378"/>
        <dbReference type="ChEBI" id="CHEBI:29950"/>
        <dbReference type="ChEBI" id="CHEBI:50058"/>
        <dbReference type="ChEBI" id="CHEBI:57783"/>
        <dbReference type="ChEBI" id="CHEBI:58349"/>
        <dbReference type="EC" id="1.8.1.9"/>
    </reaction>
</comment>